<evidence type="ECO:0000256" key="1">
    <source>
        <dbReference type="SAM" id="Phobius"/>
    </source>
</evidence>
<keyword evidence="1" id="KW-0812">Transmembrane</keyword>
<feature type="transmembrane region" description="Helical" evidence="1">
    <location>
        <begin position="90"/>
        <end position="115"/>
    </location>
</feature>
<evidence type="ECO:0000313" key="2">
    <source>
        <dbReference type="EMBL" id="MVS97429.1"/>
    </source>
</evidence>
<keyword evidence="1" id="KW-1133">Transmembrane helix</keyword>
<name>A0A7X3K2A9_9HYPH</name>
<dbReference type="RefSeq" id="WP_179952893.1">
    <property type="nucleotide sequence ID" value="NZ_WQRF01000001.1"/>
</dbReference>
<proteinExistence type="predicted"/>
<feature type="transmembrane region" description="Helical" evidence="1">
    <location>
        <begin position="230"/>
        <end position="249"/>
    </location>
</feature>
<sequence>MPTEIFTSRRARTMVLLAGTGVLIAALSVLEQVSIVFMDHWIPLTSMEQAEWLTVAISTLAEVIKVAILGGSICLIMRPTVGKHVRWGRFLGLWGGVAVLLGALLLGFDSAGYFLQFGGMPMGGESFRAAFLLLIYAKTAVYFVVLRGLFGAGHYATGQATGLFSAWRSTPLGTSLALTAIYIALWLSIEGVIIPMLSYLPAIAPFWFIPGEAASHRFLVGQGTRLLGEAIGAALYVLVWIWALGHALLPKASETSGS</sequence>
<dbReference type="EMBL" id="WQRF01000001">
    <property type="protein sequence ID" value="MVS97429.1"/>
    <property type="molecule type" value="Genomic_DNA"/>
</dbReference>
<protein>
    <submittedName>
        <fullName evidence="2">Uncharacterized protein</fullName>
    </submittedName>
</protein>
<dbReference type="AlphaFoldDB" id="A0A7X3K2A9"/>
<keyword evidence="1" id="KW-0472">Membrane</keyword>
<dbReference type="Proteomes" id="UP000438106">
    <property type="component" value="Unassembled WGS sequence"/>
</dbReference>
<comment type="caution">
    <text evidence="2">The sequence shown here is derived from an EMBL/GenBank/DDBJ whole genome shotgun (WGS) entry which is preliminary data.</text>
</comment>
<feature type="transmembrane region" description="Helical" evidence="1">
    <location>
        <begin position="127"/>
        <end position="145"/>
    </location>
</feature>
<feature type="transmembrane region" description="Helical" evidence="1">
    <location>
        <begin position="166"/>
        <end position="186"/>
    </location>
</feature>
<gene>
    <name evidence="2" type="ORF">GO014_00110</name>
</gene>
<reference evidence="2 3" key="1">
    <citation type="submission" date="2019-12" db="EMBL/GenBank/DDBJ databases">
        <title>Devosia maris sp. nov., isolated from the deep seawater.</title>
        <authorList>
            <person name="Liu Y."/>
        </authorList>
    </citation>
    <scope>NUCLEOTIDE SEQUENCE [LARGE SCALE GENOMIC DNA]</scope>
    <source>
        <strain evidence="2 3">L53-10-65</strain>
    </source>
</reference>
<evidence type="ECO:0000313" key="3">
    <source>
        <dbReference type="Proteomes" id="UP000438106"/>
    </source>
</evidence>
<feature type="transmembrane region" description="Helical" evidence="1">
    <location>
        <begin position="192"/>
        <end position="209"/>
    </location>
</feature>
<accession>A0A7X3K2A9</accession>
<keyword evidence="3" id="KW-1185">Reference proteome</keyword>
<organism evidence="2 3">
    <name type="scientific">Devosia marina</name>
    <dbReference type="NCBI Taxonomy" id="2683198"/>
    <lineage>
        <taxon>Bacteria</taxon>
        <taxon>Pseudomonadati</taxon>
        <taxon>Pseudomonadota</taxon>
        <taxon>Alphaproteobacteria</taxon>
        <taxon>Hyphomicrobiales</taxon>
        <taxon>Devosiaceae</taxon>
        <taxon>Devosia</taxon>
    </lineage>
</organism>
<feature type="transmembrane region" description="Helical" evidence="1">
    <location>
        <begin position="56"/>
        <end position="78"/>
    </location>
</feature>